<dbReference type="EnsemblBacteria" id="CAD78155">
    <property type="protein sequence ID" value="CAD78155"/>
    <property type="gene ID" value="RB4886"/>
</dbReference>
<accession>Q7UH24</accession>
<dbReference type="HOGENOM" id="CLU_2809561_0_0_0"/>
<sequence length="67" mass="7587">MVRGFIQIAFWIRSNALVVPKVRPDRCESTSIVRATQIATVFALLRIQPRCLALSLVRSLRTQHPGK</sequence>
<dbReference type="KEGG" id="rba:RB4886"/>
<evidence type="ECO:0000313" key="1">
    <source>
        <dbReference type="EMBL" id="CAD78155.1"/>
    </source>
</evidence>
<dbReference type="EMBL" id="BX294141">
    <property type="protein sequence ID" value="CAD78155.1"/>
    <property type="molecule type" value="Genomic_DNA"/>
</dbReference>
<gene>
    <name evidence="1" type="ordered locus">RB4886</name>
</gene>
<dbReference type="InParanoid" id="Q7UH24"/>
<dbReference type="STRING" id="243090.RB4886"/>
<organism evidence="1 2">
    <name type="scientific">Rhodopirellula baltica (strain DSM 10527 / NCIMB 13988 / SH1)</name>
    <dbReference type="NCBI Taxonomy" id="243090"/>
    <lineage>
        <taxon>Bacteria</taxon>
        <taxon>Pseudomonadati</taxon>
        <taxon>Planctomycetota</taxon>
        <taxon>Planctomycetia</taxon>
        <taxon>Pirellulales</taxon>
        <taxon>Pirellulaceae</taxon>
        <taxon>Rhodopirellula</taxon>
    </lineage>
</organism>
<dbReference type="AlphaFoldDB" id="Q7UH24"/>
<reference evidence="1 2" key="1">
    <citation type="journal article" date="2003" name="Proc. Natl. Acad. Sci. U.S.A.">
        <title>Complete genome sequence of the marine planctomycete Pirellula sp. strain 1.</title>
        <authorList>
            <person name="Gloeckner F.O."/>
            <person name="Kube M."/>
            <person name="Bauer M."/>
            <person name="Teeling H."/>
            <person name="Lombardot T."/>
            <person name="Ludwig W."/>
            <person name="Gade D."/>
            <person name="Beck A."/>
            <person name="Borzym K."/>
            <person name="Heitmann K."/>
            <person name="Rabus R."/>
            <person name="Schlesner H."/>
            <person name="Amann R."/>
            <person name="Reinhardt R."/>
        </authorList>
    </citation>
    <scope>NUCLEOTIDE SEQUENCE [LARGE SCALE GENOMIC DNA]</scope>
    <source>
        <strain evidence="2">DSM 10527 / NCIMB 13988 / SH1</strain>
    </source>
</reference>
<evidence type="ECO:0000313" key="2">
    <source>
        <dbReference type="Proteomes" id="UP000001025"/>
    </source>
</evidence>
<protein>
    <submittedName>
        <fullName evidence="1">Uncharacterized protein</fullName>
    </submittedName>
</protein>
<name>Q7UH24_RHOBA</name>
<keyword evidence="2" id="KW-1185">Reference proteome</keyword>
<proteinExistence type="predicted"/>
<dbReference type="Proteomes" id="UP000001025">
    <property type="component" value="Chromosome"/>
</dbReference>